<evidence type="ECO:0000256" key="3">
    <source>
        <dbReference type="SAM" id="SignalP"/>
    </source>
</evidence>
<dbReference type="PANTHER" id="PTHR18952:SF208">
    <property type="entry name" value="CARBONIC ANHYDRASE XA-RELATED"/>
    <property type="match status" value="1"/>
</dbReference>
<dbReference type="InterPro" id="IPR023561">
    <property type="entry name" value="Carbonic_anhydrase_a-class"/>
</dbReference>
<dbReference type="GO" id="GO:0004089">
    <property type="term" value="F:carbonate dehydratase activity"/>
    <property type="evidence" value="ECO:0007669"/>
    <property type="project" value="InterPro"/>
</dbReference>
<dbReference type="Gene3D" id="3.10.200.10">
    <property type="entry name" value="Alpha carbonic anhydrase"/>
    <property type="match status" value="1"/>
</dbReference>
<feature type="region of interest" description="Disordered" evidence="2">
    <location>
        <begin position="195"/>
        <end position="215"/>
    </location>
</feature>
<name>A0A913Y1V5_EXADI</name>
<evidence type="ECO:0000259" key="4">
    <source>
        <dbReference type="PROSITE" id="PS51144"/>
    </source>
</evidence>
<dbReference type="PROSITE" id="PS51144">
    <property type="entry name" value="ALPHA_CA_2"/>
    <property type="match status" value="1"/>
</dbReference>
<protein>
    <recommendedName>
        <fullName evidence="4">Alpha-carbonic anhydrase domain-containing protein</fullName>
    </recommendedName>
</protein>
<dbReference type="Pfam" id="PF00194">
    <property type="entry name" value="Carb_anhydrase"/>
    <property type="match status" value="1"/>
</dbReference>
<organism evidence="5 6">
    <name type="scientific">Exaiptasia diaphana</name>
    <name type="common">Tropical sea anemone</name>
    <name type="synonym">Aiptasia pulchella</name>
    <dbReference type="NCBI Taxonomy" id="2652724"/>
    <lineage>
        <taxon>Eukaryota</taxon>
        <taxon>Metazoa</taxon>
        <taxon>Cnidaria</taxon>
        <taxon>Anthozoa</taxon>
        <taxon>Hexacorallia</taxon>
        <taxon>Actiniaria</taxon>
        <taxon>Aiptasiidae</taxon>
        <taxon>Exaiptasia</taxon>
    </lineage>
</organism>
<comment type="similarity">
    <text evidence="1">Belongs to the alpha-carbonic anhydrase family.</text>
</comment>
<evidence type="ECO:0000256" key="1">
    <source>
        <dbReference type="ARBA" id="ARBA00010718"/>
    </source>
</evidence>
<dbReference type="InterPro" id="IPR001148">
    <property type="entry name" value="CA_dom"/>
</dbReference>
<feature type="chain" id="PRO_5038034536" description="Alpha-carbonic anhydrase domain-containing protein" evidence="3">
    <location>
        <begin position="23"/>
        <end position="215"/>
    </location>
</feature>
<reference evidence="5" key="1">
    <citation type="submission" date="2022-11" db="UniProtKB">
        <authorList>
            <consortium name="EnsemblMetazoa"/>
        </authorList>
    </citation>
    <scope>IDENTIFICATION</scope>
</reference>
<dbReference type="SUPFAM" id="SSF51069">
    <property type="entry name" value="Carbonic anhydrase"/>
    <property type="match status" value="1"/>
</dbReference>
<dbReference type="KEGG" id="epa:110250881"/>
<dbReference type="GeneID" id="110250881"/>
<dbReference type="AlphaFoldDB" id="A0A913Y1V5"/>
<dbReference type="Proteomes" id="UP000887567">
    <property type="component" value="Unplaced"/>
</dbReference>
<dbReference type="GO" id="GO:0008270">
    <property type="term" value="F:zinc ion binding"/>
    <property type="evidence" value="ECO:0007669"/>
    <property type="project" value="InterPro"/>
</dbReference>
<sequence>MKKLYVLNKVLYSLALVTIVNGISVPKPKGQPVWGYWECVTGIELSVLTAGKNRAIYSSVLSMQMVFYNSKHKDFKEAANETDGLLIVSSLFTPYGGPTYYVNPTLERLVAMLPNITQPGSYVMLNNDARIELTKLVPELTRPYPYYFTYKGSLTTPPCYESVTWVVLKEKLTISMDQLEQFKSLKNRHGFSQCDNARPTQPVNNREITKNFNPY</sequence>
<feature type="domain" description="Alpha-carbonic anhydrase" evidence="4">
    <location>
        <begin position="1"/>
        <end position="212"/>
    </location>
</feature>
<evidence type="ECO:0000313" key="6">
    <source>
        <dbReference type="Proteomes" id="UP000887567"/>
    </source>
</evidence>
<dbReference type="OMA" id="AGLCKEY"/>
<evidence type="ECO:0000313" key="5">
    <source>
        <dbReference type="EnsemblMetazoa" id="XP_020913185.1"/>
    </source>
</evidence>
<dbReference type="OrthoDB" id="429145at2759"/>
<dbReference type="InterPro" id="IPR036398">
    <property type="entry name" value="CA_dom_sf"/>
</dbReference>
<dbReference type="SMART" id="SM01057">
    <property type="entry name" value="Carb_anhydrase"/>
    <property type="match status" value="1"/>
</dbReference>
<keyword evidence="6" id="KW-1185">Reference proteome</keyword>
<evidence type="ECO:0000256" key="2">
    <source>
        <dbReference type="SAM" id="MobiDB-lite"/>
    </source>
</evidence>
<proteinExistence type="inferred from homology"/>
<dbReference type="CDD" id="cd00326">
    <property type="entry name" value="alpha_CA"/>
    <property type="match status" value="1"/>
</dbReference>
<feature type="signal peptide" evidence="3">
    <location>
        <begin position="1"/>
        <end position="22"/>
    </location>
</feature>
<dbReference type="PANTHER" id="PTHR18952">
    <property type="entry name" value="CARBONIC ANHYDRASE"/>
    <property type="match status" value="1"/>
</dbReference>
<keyword evidence="3" id="KW-0732">Signal</keyword>
<accession>A0A913Y1V5</accession>
<dbReference type="GO" id="GO:0006730">
    <property type="term" value="P:one-carbon metabolic process"/>
    <property type="evidence" value="ECO:0007669"/>
    <property type="project" value="TreeGrafter"/>
</dbReference>
<dbReference type="EnsemblMetazoa" id="XM_021057526.2">
    <property type="protein sequence ID" value="XP_020913185.1"/>
    <property type="gene ID" value="LOC110250881"/>
</dbReference>
<dbReference type="RefSeq" id="XP_020913185.1">
    <property type="nucleotide sequence ID" value="XM_021057526.2"/>
</dbReference>